<name>A0AA87C1K5_9VIBR</name>
<evidence type="ECO:0000259" key="2">
    <source>
        <dbReference type="Pfam" id="PF13271"/>
    </source>
</evidence>
<dbReference type="EMBL" id="CCKJ01000043">
    <property type="protein sequence ID" value="CDT86946.1"/>
    <property type="molecule type" value="Genomic_DNA"/>
</dbReference>
<dbReference type="InterPro" id="IPR025139">
    <property type="entry name" value="DUF4062"/>
</dbReference>
<comment type="caution">
    <text evidence="3">The sequence shown here is derived from an EMBL/GenBank/DDBJ whole genome shotgun (WGS) entry which is preliminary data.</text>
</comment>
<keyword evidence="4" id="KW-1185">Reference proteome</keyword>
<evidence type="ECO:0000313" key="4">
    <source>
        <dbReference type="Proteomes" id="UP000041625"/>
    </source>
</evidence>
<organism evidence="3 4">
    <name type="scientific">Vibrio coralliirubri</name>
    <dbReference type="NCBI Taxonomy" id="1516159"/>
    <lineage>
        <taxon>Bacteria</taxon>
        <taxon>Pseudomonadati</taxon>
        <taxon>Pseudomonadota</taxon>
        <taxon>Gammaproteobacteria</taxon>
        <taxon>Vibrionales</taxon>
        <taxon>Vibrionaceae</taxon>
        <taxon>Vibrio</taxon>
    </lineage>
</organism>
<keyword evidence="1" id="KW-0175">Coiled coil</keyword>
<dbReference type="Proteomes" id="UP000041625">
    <property type="component" value="Unassembled WGS sequence"/>
</dbReference>
<dbReference type="Pfam" id="PF13271">
    <property type="entry name" value="DUF4062"/>
    <property type="match status" value="1"/>
</dbReference>
<proteinExistence type="predicted"/>
<accession>A0AA87C1K5</accession>
<protein>
    <recommendedName>
        <fullName evidence="2">DUF4062 domain-containing protein</fullName>
    </recommendedName>
</protein>
<feature type="domain" description="DUF4062" evidence="2">
    <location>
        <begin position="1"/>
        <end position="51"/>
    </location>
</feature>
<feature type="coiled-coil region" evidence="1">
    <location>
        <begin position="133"/>
        <end position="160"/>
    </location>
</feature>
<dbReference type="AlphaFoldDB" id="A0AA87C1K5"/>
<sequence>MEMFSAEDEEQWEIIRRTIDVSDYYVLILGLRYGSKTSDGISFTQKEYEYALEKKIPVLAFVMSDDVSLPKSRRDDDLSDINAFRSTVLDNSKMAQFWETKDELIKSVSISLMKQIMQKPGVGWVRGNKLGVEEDLSKELTSLSKENRALREKIVELESKISPKIPKIEVNVAYPSVSRDYHDLEPKVLPRKLNSVDIPRHLTKYLDDAAVDTFNNSLPSESQLMEYNIANNRYHKLQNYSTPLVIEVSNIGTCKAQNVYVEIVFPDTVAVYDQSESFVEPENPIPENPLVEAEVQYEKEKLASLASLHAAMLGVDNFNNILGNYSLAPNVGSLSHLSAINRSWWTRLDGNKVTIKIESLLHTRTMTFDDEYLIAPLALANGELKVNVICEEYAQEDIKVMDLHIKQQEL</sequence>
<evidence type="ECO:0000313" key="3">
    <source>
        <dbReference type="EMBL" id="CDT86946.1"/>
    </source>
</evidence>
<gene>
    <name evidence="3" type="ORF">VCR31J2_1370071</name>
</gene>
<reference evidence="3 4" key="1">
    <citation type="submission" date="2014-06" db="EMBL/GenBank/DDBJ databases">
        <authorList>
            <person name="Le Roux F."/>
        </authorList>
    </citation>
    <scope>NUCLEOTIDE SEQUENCE [LARGE SCALE GENOMIC DNA]</scope>
    <source>
        <strain evidence="3 4">J2-31</strain>
    </source>
</reference>
<evidence type="ECO:0000256" key="1">
    <source>
        <dbReference type="SAM" id="Coils"/>
    </source>
</evidence>